<dbReference type="PANTHER" id="PTHR23113">
    <property type="entry name" value="GUANINE NUCLEOTIDE EXCHANGE FACTOR"/>
    <property type="match status" value="1"/>
</dbReference>
<evidence type="ECO:0000259" key="6">
    <source>
        <dbReference type="PROSITE" id="PS50186"/>
    </source>
</evidence>
<dbReference type="InterPro" id="IPR023578">
    <property type="entry name" value="Ras_GEF_dom_sf"/>
</dbReference>
<dbReference type="Gene3D" id="1.10.840.10">
    <property type="entry name" value="Ras guanine-nucleotide exchange factors catalytic domain"/>
    <property type="match status" value="1"/>
</dbReference>
<sequence>QTPLLDTESTLDYGHSLTQASSEKIWRAGKLLFAHLTSTRPGLIRDHKHHLRHHRQCCSGKELVDWLLGAGLAVQTRSQAVGVCQVLVDGGVLTHVKQEWHFQDKDTQFYRFAELELSPEPGAGIRDAEELLEALAFLAQLGPDALLTMALRKPPAQRTEDELELIFEELLHIKAVAHLSNSVKRELAAVLMFESQQRAGTVLFSQGDKGTSWYIIWKGSVNVVTHGKGLVATLHEGDDFGQLALVNDAPRAATIILREDNCHFLRVDKQDFNRILKDVEANTMRLKEHGKVVLVLQKNLQGGSSQPATARSSRYFVMAGTPEKILEHLLEFMRLDATLYDPVDTLLGDFLLTYTVFMPTAQLCRALLHHFRAEPLEGSEQEKAAYSLRKRRKILRLVSQWVLLYGRLLQGDRSTTALLQNLADLASRDPRLGGLAQEQAQERRRPRAGGRGGGRHPPRSVPPGPQARSAAHWLAAQEEGGLSSTCAFRAQDKGKAVRGGGDGPLGGAGTLSPPPRPAVPYEIYRPDHSCLVTVLPVNASVRDVLRSLAPRLGRDGEHVLVKVNSAGDKVGLQPDAVGVFTALGLNERLFAVSVEELGSLTPHPEQLGPQVGSSETLDLISSKDLASYLTDYDWNLFKSIHQVEMIHYIVGPQKFHDVTTANLERVMRRFNELQYWVATELCLCPEVARRAQLLRKFIKLAAHLKEQKNLNSFFAVMFGVSNTAVSRLAKTWERLPHKIRKLHSALERMLDPSWNHRVYRLAVAKLSPPIIPFIPLLLKDMTFIHEGNRTLAENLINFEKMHMMAKTVRVLQRCRGHAHAPLSPLRNRSPHRPEDPKAVRISTCSEQSLSVRSPVSTWAYLQHLKAIDSQKELLRLSHDLES</sequence>
<dbReference type="EMBL" id="VWYV01000752">
    <property type="protein sequence ID" value="NXE11893.1"/>
    <property type="molecule type" value="Genomic_DNA"/>
</dbReference>
<evidence type="ECO:0000256" key="1">
    <source>
        <dbReference type="ARBA" id="ARBA00022658"/>
    </source>
</evidence>
<dbReference type="CDD" id="cd06224">
    <property type="entry name" value="REM"/>
    <property type="match status" value="1"/>
</dbReference>
<dbReference type="SMART" id="SM00229">
    <property type="entry name" value="RasGEFN"/>
    <property type="match status" value="1"/>
</dbReference>
<dbReference type="InterPro" id="IPR008937">
    <property type="entry name" value="Ras-like_GEF"/>
</dbReference>
<dbReference type="Pfam" id="PF00610">
    <property type="entry name" value="DEP"/>
    <property type="match status" value="1"/>
</dbReference>
<gene>
    <name evidence="8" type="primary">Rapgef3</name>
    <name evidence="8" type="ORF">LOPRUF_R00758</name>
</gene>
<dbReference type="PRINTS" id="PR00103">
    <property type="entry name" value="CAMPKINASE"/>
</dbReference>
<accession>A0A7K8K647</accession>
<dbReference type="InterPro" id="IPR014710">
    <property type="entry name" value="RmlC-like_jellyroll"/>
</dbReference>
<feature type="domain" description="DEP" evidence="6">
    <location>
        <begin position="56"/>
        <end position="114"/>
    </location>
</feature>
<dbReference type="GO" id="GO:0005886">
    <property type="term" value="C:plasma membrane"/>
    <property type="evidence" value="ECO:0007669"/>
    <property type="project" value="TreeGrafter"/>
</dbReference>
<dbReference type="InterPro" id="IPR000651">
    <property type="entry name" value="Ras-like_Gua-exchang_fac_N"/>
</dbReference>
<dbReference type="SMART" id="SM00100">
    <property type="entry name" value="cNMP"/>
    <property type="match status" value="1"/>
</dbReference>
<feature type="compositionally biased region" description="Gly residues" evidence="3">
    <location>
        <begin position="497"/>
        <end position="509"/>
    </location>
</feature>
<dbReference type="PROSITE" id="PS00720">
    <property type="entry name" value="RASGEF"/>
    <property type="match status" value="1"/>
</dbReference>
<dbReference type="SMART" id="SM00049">
    <property type="entry name" value="DEP"/>
    <property type="match status" value="1"/>
</dbReference>
<evidence type="ECO:0000259" key="5">
    <source>
        <dbReference type="PROSITE" id="PS50042"/>
    </source>
</evidence>
<proteinExistence type="predicted"/>
<dbReference type="PROSITE" id="PS50042">
    <property type="entry name" value="CNMP_BINDING_3"/>
    <property type="match status" value="1"/>
</dbReference>
<evidence type="ECO:0000313" key="9">
    <source>
        <dbReference type="Proteomes" id="UP000533896"/>
    </source>
</evidence>
<dbReference type="FunFam" id="1.10.8.1240:FF:000001">
    <property type="entry name" value="Rap guanine nucleotide exchange factor (GEF) 4"/>
    <property type="match status" value="1"/>
</dbReference>
<comment type="caution">
    <text evidence="8">The sequence shown here is derived from an EMBL/GenBank/DDBJ whole genome shotgun (WGS) entry which is preliminary data.</text>
</comment>
<dbReference type="SMART" id="SM00147">
    <property type="entry name" value="RasGEF"/>
    <property type="match status" value="1"/>
</dbReference>
<dbReference type="Gene3D" id="1.10.8.1240">
    <property type="match status" value="1"/>
</dbReference>
<organism evidence="8 9">
    <name type="scientific">Lophotis ruficrista</name>
    <dbReference type="NCBI Taxonomy" id="172689"/>
    <lineage>
        <taxon>Eukaryota</taxon>
        <taxon>Metazoa</taxon>
        <taxon>Chordata</taxon>
        <taxon>Craniata</taxon>
        <taxon>Vertebrata</taxon>
        <taxon>Euteleostomi</taxon>
        <taxon>Archelosauria</taxon>
        <taxon>Archosauria</taxon>
        <taxon>Dinosauria</taxon>
        <taxon>Saurischia</taxon>
        <taxon>Theropoda</taxon>
        <taxon>Coelurosauria</taxon>
        <taxon>Aves</taxon>
        <taxon>Neognathae</taxon>
        <taxon>Neoaves</taxon>
        <taxon>Otidimorphae</taxon>
        <taxon>Otidiformes</taxon>
        <taxon>Otididae</taxon>
        <taxon>Lophotis</taxon>
    </lineage>
</organism>
<evidence type="ECO:0000259" key="7">
    <source>
        <dbReference type="PROSITE" id="PS50212"/>
    </source>
</evidence>
<dbReference type="Gene3D" id="2.60.120.10">
    <property type="entry name" value="Jelly Rolls"/>
    <property type="match status" value="1"/>
</dbReference>
<dbReference type="Gene3D" id="1.20.870.10">
    <property type="entry name" value="Son of sevenless (SoS) protein Chain: S domain 1"/>
    <property type="match status" value="1"/>
</dbReference>
<dbReference type="SUPFAM" id="SSF46785">
    <property type="entry name" value="Winged helix' DNA-binding domain"/>
    <property type="match status" value="1"/>
</dbReference>
<dbReference type="Gene3D" id="3.10.20.90">
    <property type="entry name" value="Phosphatidylinositol 3-kinase Catalytic Subunit, Chain A, domain 1"/>
    <property type="match status" value="1"/>
</dbReference>
<dbReference type="GO" id="GO:0005085">
    <property type="term" value="F:guanyl-nucleotide exchange factor activity"/>
    <property type="evidence" value="ECO:0007669"/>
    <property type="project" value="UniProtKB-KW"/>
</dbReference>
<dbReference type="SUPFAM" id="SSF48366">
    <property type="entry name" value="Ras GEF"/>
    <property type="match status" value="1"/>
</dbReference>
<protein>
    <submittedName>
        <fullName evidence="8">RPGF3 factor</fullName>
    </submittedName>
</protein>
<dbReference type="PANTHER" id="PTHR23113:SF24">
    <property type="entry name" value="RAP GUANINE NUCLEOTIDE EXCHANGE FACTOR 3"/>
    <property type="match status" value="1"/>
</dbReference>
<feature type="region of interest" description="Disordered" evidence="3">
    <location>
        <begin position="819"/>
        <end position="838"/>
    </location>
</feature>
<dbReference type="InterPro" id="IPR018490">
    <property type="entry name" value="cNMP-bd_dom_sf"/>
</dbReference>
<dbReference type="AlphaFoldDB" id="A0A7K8K647"/>
<dbReference type="InterPro" id="IPR001895">
    <property type="entry name" value="RASGEF_cat_dom"/>
</dbReference>
<feature type="non-terminal residue" evidence="8">
    <location>
        <position position="1"/>
    </location>
</feature>
<reference evidence="8 9" key="1">
    <citation type="submission" date="2019-09" db="EMBL/GenBank/DDBJ databases">
        <title>Bird 10,000 Genomes (B10K) Project - Family phase.</title>
        <authorList>
            <person name="Zhang G."/>
        </authorList>
    </citation>
    <scope>NUCLEOTIDE SEQUENCE [LARGE SCALE GENOMIC DNA]</scope>
    <source>
        <strain evidence="8">B10K-CU-031-23</strain>
    </source>
</reference>
<dbReference type="InterPro" id="IPR019804">
    <property type="entry name" value="Ras_G-nucl-exch_fac_CS"/>
</dbReference>
<evidence type="ECO:0000259" key="4">
    <source>
        <dbReference type="PROSITE" id="PS50009"/>
    </source>
</evidence>
<feature type="compositionally biased region" description="Basic residues" evidence="3">
    <location>
        <begin position="444"/>
        <end position="458"/>
    </location>
</feature>
<dbReference type="SUPFAM" id="SSF51206">
    <property type="entry name" value="cAMP-binding domain-like"/>
    <property type="match status" value="1"/>
</dbReference>
<keyword evidence="9" id="KW-1185">Reference proteome</keyword>
<evidence type="ECO:0000256" key="2">
    <source>
        <dbReference type="PROSITE-ProRule" id="PRU00168"/>
    </source>
</evidence>
<dbReference type="Pfam" id="PF00027">
    <property type="entry name" value="cNMP_binding"/>
    <property type="match status" value="1"/>
</dbReference>
<dbReference type="GO" id="GO:0007265">
    <property type="term" value="P:Ras protein signal transduction"/>
    <property type="evidence" value="ECO:0007669"/>
    <property type="project" value="TreeGrafter"/>
</dbReference>
<dbReference type="InterPro" id="IPR029071">
    <property type="entry name" value="Ubiquitin-like_domsf"/>
</dbReference>
<keyword evidence="1 2" id="KW-0344">Guanine-nucleotide releasing factor</keyword>
<dbReference type="CDD" id="cd04437">
    <property type="entry name" value="DEP_Epac"/>
    <property type="match status" value="1"/>
</dbReference>
<dbReference type="SUPFAM" id="SSF54236">
    <property type="entry name" value="Ubiquitin-like"/>
    <property type="match status" value="1"/>
</dbReference>
<feature type="region of interest" description="Disordered" evidence="3">
    <location>
        <begin position="430"/>
        <end position="473"/>
    </location>
</feature>
<evidence type="ECO:0000313" key="8">
    <source>
        <dbReference type="EMBL" id="NXE11893.1"/>
    </source>
</evidence>
<dbReference type="InterPro" id="IPR000591">
    <property type="entry name" value="DEP_dom"/>
</dbReference>
<dbReference type="PROSITE" id="PS50009">
    <property type="entry name" value="RASGEF_CAT"/>
    <property type="match status" value="1"/>
</dbReference>
<evidence type="ECO:0000256" key="3">
    <source>
        <dbReference type="SAM" id="MobiDB-lite"/>
    </source>
</evidence>
<dbReference type="Proteomes" id="UP000533896">
    <property type="component" value="Unassembled WGS sequence"/>
</dbReference>
<dbReference type="OrthoDB" id="21144at2759"/>
<dbReference type="CDD" id="cd00038">
    <property type="entry name" value="CAP_ED"/>
    <property type="match status" value="1"/>
</dbReference>
<dbReference type="InterPro" id="IPR000595">
    <property type="entry name" value="cNMP-bd_dom"/>
</dbReference>
<dbReference type="CDD" id="cd00155">
    <property type="entry name" value="RasGEF"/>
    <property type="match status" value="1"/>
</dbReference>
<dbReference type="PROSITE" id="PS50186">
    <property type="entry name" value="DEP"/>
    <property type="match status" value="1"/>
</dbReference>
<feature type="domain" description="Ras-GEF" evidence="4">
    <location>
        <begin position="621"/>
        <end position="848"/>
    </location>
</feature>
<dbReference type="FunFam" id="1.10.840.10:FF:000002">
    <property type="entry name" value="Rap guanine nucleotide exchange factor 4"/>
    <property type="match status" value="1"/>
</dbReference>
<feature type="domain" description="N-terminal Ras-GEF" evidence="7">
    <location>
        <begin position="313"/>
        <end position="447"/>
    </location>
</feature>
<name>A0A7K8K647_9AVES</name>
<feature type="region of interest" description="Disordered" evidence="3">
    <location>
        <begin position="494"/>
        <end position="514"/>
    </location>
</feature>
<dbReference type="Pfam" id="PF00618">
    <property type="entry name" value="RasGEF_N"/>
    <property type="match status" value="1"/>
</dbReference>
<feature type="domain" description="Cyclic nucleotide-binding" evidence="5">
    <location>
        <begin position="175"/>
        <end position="276"/>
    </location>
</feature>
<dbReference type="Pfam" id="PF00617">
    <property type="entry name" value="RasGEF"/>
    <property type="match status" value="1"/>
</dbReference>
<dbReference type="Gene3D" id="1.10.10.10">
    <property type="entry name" value="Winged helix-like DNA-binding domain superfamily/Winged helix DNA-binding domain"/>
    <property type="match status" value="1"/>
</dbReference>
<dbReference type="InterPro" id="IPR036964">
    <property type="entry name" value="RASGEF_cat_dom_sf"/>
</dbReference>
<dbReference type="InterPro" id="IPR036388">
    <property type="entry name" value="WH-like_DNA-bd_sf"/>
</dbReference>
<dbReference type="PROSITE" id="PS50212">
    <property type="entry name" value="RASGEF_NTER"/>
    <property type="match status" value="1"/>
</dbReference>
<feature type="non-terminal residue" evidence="8">
    <location>
        <position position="882"/>
    </location>
</feature>
<dbReference type="InterPro" id="IPR036390">
    <property type="entry name" value="WH_DNA-bd_sf"/>
</dbReference>